<dbReference type="EMBL" id="LXPE01000237">
    <property type="protein sequence ID" value="OBA25111.1"/>
    <property type="molecule type" value="Genomic_DNA"/>
</dbReference>
<dbReference type="InterPro" id="IPR035309">
    <property type="entry name" value="PSME4"/>
</dbReference>
<comment type="caution">
    <text evidence="1">The sequence shown here is derived from an EMBL/GenBank/DDBJ whole genome shotgun (WGS) entry which is preliminary data.</text>
</comment>
<dbReference type="GO" id="GO:0005634">
    <property type="term" value="C:nucleus"/>
    <property type="evidence" value="ECO:0007669"/>
    <property type="project" value="TreeGrafter"/>
</dbReference>
<gene>
    <name evidence="1" type="ORF">HANVADRAFT_18813</name>
</gene>
<proteinExistence type="predicted"/>
<dbReference type="PANTHER" id="PTHR32170:SF3">
    <property type="entry name" value="PROTEASOME ACTIVATOR COMPLEX SUBUNIT 4"/>
    <property type="match status" value="1"/>
</dbReference>
<dbReference type="GO" id="GO:0005829">
    <property type="term" value="C:cytosol"/>
    <property type="evidence" value="ECO:0007669"/>
    <property type="project" value="TreeGrafter"/>
</dbReference>
<dbReference type="GO" id="GO:0070628">
    <property type="term" value="F:proteasome binding"/>
    <property type="evidence" value="ECO:0007669"/>
    <property type="project" value="InterPro"/>
</dbReference>
<dbReference type="GO" id="GO:0010499">
    <property type="term" value="P:proteasomal ubiquitin-independent protein catabolic process"/>
    <property type="evidence" value="ECO:0007669"/>
    <property type="project" value="TreeGrafter"/>
</dbReference>
<evidence type="ECO:0000313" key="2">
    <source>
        <dbReference type="Proteomes" id="UP000092321"/>
    </source>
</evidence>
<keyword evidence="2" id="KW-1185">Reference proteome</keyword>
<protein>
    <submittedName>
        <fullName evidence="1">Uncharacterized protein</fullName>
    </submittedName>
</protein>
<feature type="non-terminal residue" evidence="1">
    <location>
        <position position="907"/>
    </location>
</feature>
<dbReference type="AlphaFoldDB" id="A0A1B7T8P6"/>
<organism evidence="1 2">
    <name type="scientific">Hanseniaspora valbyensis NRRL Y-1626</name>
    <dbReference type="NCBI Taxonomy" id="766949"/>
    <lineage>
        <taxon>Eukaryota</taxon>
        <taxon>Fungi</taxon>
        <taxon>Dikarya</taxon>
        <taxon>Ascomycota</taxon>
        <taxon>Saccharomycotina</taxon>
        <taxon>Saccharomycetes</taxon>
        <taxon>Saccharomycodales</taxon>
        <taxon>Saccharomycodaceae</taxon>
        <taxon>Hanseniaspora</taxon>
    </lineage>
</organism>
<dbReference type="Proteomes" id="UP000092321">
    <property type="component" value="Unassembled WGS sequence"/>
</dbReference>
<dbReference type="OrthoDB" id="17907at2759"/>
<dbReference type="PANTHER" id="PTHR32170">
    <property type="entry name" value="PROTEASOME ACTIVATOR COMPLEX SUBUNIT 4"/>
    <property type="match status" value="1"/>
</dbReference>
<feature type="non-terminal residue" evidence="1">
    <location>
        <position position="1"/>
    </location>
</feature>
<evidence type="ECO:0000313" key="1">
    <source>
        <dbReference type="EMBL" id="OBA25111.1"/>
    </source>
</evidence>
<name>A0A1B7T8P6_9ASCO</name>
<dbReference type="GO" id="GO:0016504">
    <property type="term" value="F:peptidase activator activity"/>
    <property type="evidence" value="ECO:0007669"/>
    <property type="project" value="InterPro"/>
</dbReference>
<sequence>ISIYQLNYFFGKTNKERLNDPRYHQVHKLHTEIGNTLHELVKFIKGKHEHNTQLLNVIFQGMKCWFIDRGREMVFEDDEYTNIDLDLMENIQSLAHRAEPYTRTCIGLRVDMEYKARLMTHSTSRIPSHLEKLLLKDILTLSISPYPNVSAVAQTGLTDIMKQILGSHKICMKFLIDELDKSLTKHDELVTLSVLQCIGLKKISTRMSSDFMNMNKLYDLLMKCSGSFDFKIVKASEQLLNFFCRDIQIPSTVCQFEFDCLQILNPNDKPLKIQVEAVCNAKDKKRSQIYDMLIEFRDYVLSKVNDDKEKDKNISEWKGQLFIADFIKNMQCSYEFDTNLSSLKEIFNQSLSRHPEVKKNAINGVMCVISNALIRPELNYDKENVIKSCFGRQLVQTIDTSVPNFRQYYQKELTNFDSPNFFIDSNTYSGFVALGWPLYVVSADNSERQKSKLKDEDFEVLQKIATKITPTYLKDIVDFFIKDNETKSRFTYTNVCFFVAIIQMINLNIATNITYEDIFNLCESSFDKNVKSSMITSGEIFASLMLSSKYTSTDFIEKRDEFIDKYMSQNILKNLNNDIISIFGVIFWWIPTQVDVRRCKKLFEKAVLSISEVLASESARTNNNDHISATMIAGRINFARHVLMSTPPVREKNKKIAEIFSVFNHPDELVRNNIANILNLLMITDSQKGFDSVDELMAYVALDKEDKLGSSIKTIPEWFDDILLPQFDWIFKEYEQNKQFYKTANANDVINTEFFFRCSTIYHLFSGWVYNNLISLSPYFEKIVKYLSLLYEMKNVCTMTNIHPEVLLENMASTTMTKTSLQIVLDVLFNCETNDYFNNAHGLKIQLQFIESLYFIHIYSLTKEQITDIVTFVKNLLYYKGSLEVREQSGKVLSGIIHTMGEDTPLI</sequence>
<accession>A0A1B7T8P6</accession>
<reference evidence="2" key="1">
    <citation type="journal article" date="2016" name="Proc. Natl. Acad. Sci. U.S.A.">
        <title>Comparative genomics of biotechnologically important yeasts.</title>
        <authorList>
            <person name="Riley R."/>
            <person name="Haridas S."/>
            <person name="Wolfe K.H."/>
            <person name="Lopes M.R."/>
            <person name="Hittinger C.T."/>
            <person name="Goeker M."/>
            <person name="Salamov A.A."/>
            <person name="Wisecaver J.H."/>
            <person name="Long T.M."/>
            <person name="Calvey C.H."/>
            <person name="Aerts A.L."/>
            <person name="Barry K.W."/>
            <person name="Choi C."/>
            <person name="Clum A."/>
            <person name="Coughlan A.Y."/>
            <person name="Deshpande S."/>
            <person name="Douglass A.P."/>
            <person name="Hanson S.J."/>
            <person name="Klenk H.-P."/>
            <person name="LaButti K.M."/>
            <person name="Lapidus A."/>
            <person name="Lindquist E.A."/>
            <person name="Lipzen A.M."/>
            <person name="Meier-Kolthoff J.P."/>
            <person name="Ohm R.A."/>
            <person name="Otillar R.P."/>
            <person name="Pangilinan J.L."/>
            <person name="Peng Y."/>
            <person name="Rokas A."/>
            <person name="Rosa C.A."/>
            <person name="Scheuner C."/>
            <person name="Sibirny A.A."/>
            <person name="Slot J.C."/>
            <person name="Stielow J.B."/>
            <person name="Sun H."/>
            <person name="Kurtzman C.P."/>
            <person name="Blackwell M."/>
            <person name="Grigoriev I.V."/>
            <person name="Jeffries T.W."/>
        </authorList>
    </citation>
    <scope>NUCLEOTIDE SEQUENCE [LARGE SCALE GENOMIC DNA]</scope>
    <source>
        <strain evidence="2">NRRL Y-1626</strain>
    </source>
</reference>